<dbReference type="STRING" id="908809.ABG79_00220"/>
<dbReference type="GO" id="GO:0016787">
    <property type="term" value="F:hydrolase activity"/>
    <property type="evidence" value="ECO:0007669"/>
    <property type="project" value="UniProtKB-KW"/>
</dbReference>
<dbReference type="AlphaFoldDB" id="A0A0R3K4L4"/>
<dbReference type="OrthoDB" id="9806902at2"/>
<proteinExistence type="predicted"/>
<dbReference type="RefSeq" id="WP_057976216.1">
    <property type="nucleotide sequence ID" value="NZ_LKHP01000001.1"/>
</dbReference>
<dbReference type="InterPro" id="IPR051044">
    <property type="entry name" value="MAG_DAG_Lipase"/>
</dbReference>
<comment type="caution">
    <text evidence="2">The sequence shown here is derived from an EMBL/GenBank/DDBJ whole genome shotgun (WGS) entry which is preliminary data.</text>
</comment>
<protein>
    <submittedName>
        <fullName evidence="2">Phospholipase YtpA</fullName>
        <ecNumber evidence="2">3.1.1.-</ecNumber>
    </submittedName>
</protein>
<dbReference type="SUPFAM" id="SSF53474">
    <property type="entry name" value="alpha/beta-Hydrolases"/>
    <property type="match status" value="1"/>
</dbReference>
<sequence>MQTDTFAFSNGQNVEIFTYKWMPNEDKEIKGVIQIAHGMAETAARYDRFAEFFTNEGYVVYANDHVGHGKTAKSIENVGYTGKDGFNRMIYDMKQLNDIIKKEYPNVPVFLLGHSMGSFLAQSYITKYGNTINGVILSGTAGKQGILLDIGIFLAKLEMKRKGERWQSNLLNKLSFGNYNKSFRPNKTEFDWLSRDEKEVEKYINDPFCGTVFTASFYYDFFNGLKKIHQKNYMAKIPKDLPIYIFAGEQDPVGNKCRTIKWLIEKYKKLGIKDVSYKFYKDGRHEMLNEINRDEVMSDLLFWLQSKIIK</sequence>
<accession>A0A0R3K4L4</accession>
<dbReference type="Pfam" id="PF12146">
    <property type="entry name" value="Hydrolase_4"/>
    <property type="match status" value="1"/>
</dbReference>
<keyword evidence="2" id="KW-0378">Hydrolase</keyword>
<keyword evidence="3" id="KW-1185">Reference proteome</keyword>
<dbReference type="EC" id="3.1.1.-" evidence="2"/>
<organism evidence="2 3">
    <name type="scientific">Caloramator mitchellensis</name>
    <dbReference type="NCBI Taxonomy" id="908809"/>
    <lineage>
        <taxon>Bacteria</taxon>
        <taxon>Bacillati</taxon>
        <taxon>Bacillota</taxon>
        <taxon>Clostridia</taxon>
        <taxon>Eubacteriales</taxon>
        <taxon>Clostridiaceae</taxon>
        <taxon>Caloramator</taxon>
    </lineage>
</organism>
<name>A0A0R3K4L4_CALMK</name>
<feature type="domain" description="Serine aminopeptidase S33" evidence="1">
    <location>
        <begin position="28"/>
        <end position="291"/>
    </location>
</feature>
<dbReference type="Proteomes" id="UP000052015">
    <property type="component" value="Unassembled WGS sequence"/>
</dbReference>
<evidence type="ECO:0000313" key="2">
    <source>
        <dbReference type="EMBL" id="KRQ88053.1"/>
    </source>
</evidence>
<dbReference type="InterPro" id="IPR022742">
    <property type="entry name" value="Hydrolase_4"/>
</dbReference>
<gene>
    <name evidence="2" type="primary">ytpA</name>
    <name evidence="2" type="ORF">ABG79_00220</name>
</gene>
<dbReference type="Gene3D" id="3.40.50.1820">
    <property type="entry name" value="alpha/beta hydrolase"/>
    <property type="match status" value="1"/>
</dbReference>
<dbReference type="EMBL" id="LKHP01000001">
    <property type="protein sequence ID" value="KRQ88053.1"/>
    <property type="molecule type" value="Genomic_DNA"/>
</dbReference>
<evidence type="ECO:0000313" key="3">
    <source>
        <dbReference type="Proteomes" id="UP000052015"/>
    </source>
</evidence>
<reference evidence="2 3" key="1">
    <citation type="submission" date="2015-09" db="EMBL/GenBank/DDBJ databases">
        <title>Draft genome sequence of a Caloramator mitchellensis, a moderate thermophile from the Great Artesian Basin of Australia.</title>
        <authorList>
            <person name="Patel B.K."/>
        </authorList>
    </citation>
    <scope>NUCLEOTIDE SEQUENCE [LARGE SCALE GENOMIC DNA]</scope>
    <source>
        <strain evidence="2 3">VF08</strain>
    </source>
</reference>
<dbReference type="InterPro" id="IPR029058">
    <property type="entry name" value="AB_hydrolase_fold"/>
</dbReference>
<evidence type="ECO:0000259" key="1">
    <source>
        <dbReference type="Pfam" id="PF12146"/>
    </source>
</evidence>
<dbReference type="PANTHER" id="PTHR11614">
    <property type="entry name" value="PHOSPHOLIPASE-RELATED"/>
    <property type="match status" value="1"/>
</dbReference>
<dbReference type="PATRIC" id="fig|908809.3.peg.220"/>